<dbReference type="Proteomes" id="UP000228867">
    <property type="component" value="Unassembled WGS sequence"/>
</dbReference>
<dbReference type="InterPro" id="IPR023168">
    <property type="entry name" value="GatB_Yqey_C_2"/>
</dbReference>
<dbReference type="PANTHER" id="PTHR28055">
    <property type="entry name" value="ALTERED INHERITANCE OF MITOCHONDRIA PROTEIN 41, MITOCHONDRIAL"/>
    <property type="match status" value="1"/>
</dbReference>
<dbReference type="SUPFAM" id="SSF89095">
    <property type="entry name" value="GatB/YqeY motif"/>
    <property type="match status" value="1"/>
</dbReference>
<dbReference type="InterPro" id="IPR003789">
    <property type="entry name" value="Asn/Gln_tRNA_amidoTrase-B-like"/>
</dbReference>
<dbReference type="Gene3D" id="1.10.10.410">
    <property type="match status" value="1"/>
</dbReference>
<dbReference type="EMBL" id="PCWR01000037">
    <property type="protein sequence ID" value="PIR07281.1"/>
    <property type="molecule type" value="Genomic_DNA"/>
</dbReference>
<dbReference type="Pfam" id="PF09424">
    <property type="entry name" value="YqeY"/>
    <property type="match status" value="1"/>
</dbReference>
<dbReference type="InterPro" id="IPR019004">
    <property type="entry name" value="YqeY/Aim41"/>
</dbReference>
<protein>
    <submittedName>
        <fullName evidence="1">Glutamyl-tRNA amidotransferase</fullName>
    </submittedName>
</protein>
<keyword evidence="1" id="KW-0808">Transferase</keyword>
<proteinExistence type="predicted"/>
<name>A0A2H0NEG5_9BACT</name>
<organism evidence="1 2">
    <name type="scientific">Candidatus Jorgensenbacteria bacterium CG11_big_fil_rev_8_21_14_0_20_38_23</name>
    <dbReference type="NCBI Taxonomy" id="1974594"/>
    <lineage>
        <taxon>Bacteria</taxon>
        <taxon>Candidatus Joergenseniibacteriota</taxon>
    </lineage>
</organism>
<dbReference type="PANTHER" id="PTHR28055:SF1">
    <property type="entry name" value="ALTERED INHERITANCE OF MITOCHONDRIA PROTEIN 41, MITOCHONDRIAL"/>
    <property type="match status" value="1"/>
</dbReference>
<dbReference type="Gene3D" id="1.10.1510.10">
    <property type="entry name" value="Uncharacterised protein YqeY/AIM41 PF09424, N-terminal domain"/>
    <property type="match status" value="1"/>
</dbReference>
<dbReference type="GO" id="GO:0016884">
    <property type="term" value="F:carbon-nitrogen ligase activity, with glutamine as amido-N-donor"/>
    <property type="evidence" value="ECO:0007669"/>
    <property type="project" value="InterPro"/>
</dbReference>
<sequence>MAENLTGKFNLALNKALKEKDATKVSTLRLLLAAFHNREIEKRTRKQDPILNEEDILNILLSEIKKRKEAAEIYEKGERLDLAEKEKNELKIIQEYLPKPLSGEELEKIITQVIKETGAAFQKDFGRVMGEVMKQVKGKAEGLEVSRLIKEKLSG</sequence>
<gene>
    <name evidence="1" type="ORF">COV54_01590</name>
</gene>
<accession>A0A2H0NEG5</accession>
<comment type="caution">
    <text evidence="1">The sequence shown here is derived from an EMBL/GenBank/DDBJ whole genome shotgun (WGS) entry which is preliminary data.</text>
</comment>
<dbReference type="InterPro" id="IPR042184">
    <property type="entry name" value="YqeY/Aim41_N"/>
</dbReference>
<reference evidence="1 2" key="1">
    <citation type="submission" date="2017-09" db="EMBL/GenBank/DDBJ databases">
        <title>Depth-based differentiation of microbial function through sediment-hosted aquifers and enrichment of novel symbionts in the deep terrestrial subsurface.</title>
        <authorList>
            <person name="Probst A.J."/>
            <person name="Ladd B."/>
            <person name="Jarett J.K."/>
            <person name="Geller-Mcgrath D.E."/>
            <person name="Sieber C.M."/>
            <person name="Emerson J.B."/>
            <person name="Anantharaman K."/>
            <person name="Thomas B.C."/>
            <person name="Malmstrom R."/>
            <person name="Stieglmeier M."/>
            <person name="Klingl A."/>
            <person name="Woyke T."/>
            <person name="Ryan C.M."/>
            <person name="Banfield J.F."/>
        </authorList>
    </citation>
    <scope>NUCLEOTIDE SEQUENCE [LARGE SCALE GENOMIC DNA]</scope>
    <source>
        <strain evidence="1">CG11_big_fil_rev_8_21_14_0_20_38_23</strain>
    </source>
</reference>
<dbReference type="GO" id="GO:0016740">
    <property type="term" value="F:transferase activity"/>
    <property type="evidence" value="ECO:0007669"/>
    <property type="project" value="UniProtKB-KW"/>
</dbReference>
<evidence type="ECO:0000313" key="1">
    <source>
        <dbReference type="EMBL" id="PIR07281.1"/>
    </source>
</evidence>
<dbReference type="AlphaFoldDB" id="A0A2H0NEG5"/>
<evidence type="ECO:0000313" key="2">
    <source>
        <dbReference type="Proteomes" id="UP000228867"/>
    </source>
</evidence>